<dbReference type="Gene3D" id="1.10.510.10">
    <property type="entry name" value="Transferase(Phosphotransferase) domain 1"/>
    <property type="match status" value="2"/>
</dbReference>
<dbReference type="PROSITE" id="PS00107">
    <property type="entry name" value="PROTEIN_KINASE_ATP"/>
    <property type="match status" value="1"/>
</dbReference>
<evidence type="ECO:0000259" key="18">
    <source>
        <dbReference type="PROSITE" id="PS51285"/>
    </source>
</evidence>
<evidence type="ECO:0000256" key="3">
    <source>
        <dbReference type="ARBA" id="ARBA00012513"/>
    </source>
</evidence>
<protein>
    <recommendedName>
        <fullName evidence="3">non-specific serine/threonine protein kinase</fullName>
        <ecNumber evidence="3">2.7.11.1</ecNumber>
    </recommendedName>
</protein>
<evidence type="ECO:0000256" key="1">
    <source>
        <dbReference type="ARBA" id="ARBA00001946"/>
    </source>
</evidence>
<keyword evidence="5" id="KW-0597">Phosphoprotein</keyword>
<dbReference type="FunFam" id="1.10.510.10:FF:000041">
    <property type="entry name" value="Ribosomal protein S6 kinase"/>
    <property type="match status" value="1"/>
</dbReference>
<dbReference type="InterPro" id="IPR011009">
    <property type="entry name" value="Kinase-like_dom_sf"/>
</dbReference>
<dbReference type="InterPro" id="IPR016239">
    <property type="entry name" value="Ribosomal_S6_kinase_II"/>
</dbReference>
<evidence type="ECO:0000256" key="13">
    <source>
        <dbReference type="ARBA" id="ARBA00048679"/>
    </source>
</evidence>
<dbReference type="InterPro" id="IPR000961">
    <property type="entry name" value="AGC-kinase_C"/>
</dbReference>
<comment type="catalytic activity">
    <reaction evidence="12">
        <text>L-threonyl-[protein] + ATP = O-phospho-L-threonyl-[protein] + ADP + H(+)</text>
        <dbReference type="Rhea" id="RHEA:46608"/>
        <dbReference type="Rhea" id="RHEA-COMP:11060"/>
        <dbReference type="Rhea" id="RHEA-COMP:11605"/>
        <dbReference type="ChEBI" id="CHEBI:15378"/>
        <dbReference type="ChEBI" id="CHEBI:30013"/>
        <dbReference type="ChEBI" id="CHEBI:30616"/>
        <dbReference type="ChEBI" id="CHEBI:61977"/>
        <dbReference type="ChEBI" id="CHEBI:456216"/>
        <dbReference type="EC" id="2.7.11.1"/>
    </reaction>
</comment>
<evidence type="ECO:0000256" key="6">
    <source>
        <dbReference type="ARBA" id="ARBA00022679"/>
    </source>
</evidence>
<dbReference type="PIRSF" id="PIRSF000606">
    <property type="entry name" value="Ribsml_S6_kin_2"/>
    <property type="match status" value="1"/>
</dbReference>
<feature type="binding site" evidence="15 16">
    <location>
        <position position="94"/>
    </location>
    <ligand>
        <name>ATP</name>
        <dbReference type="ChEBI" id="CHEBI:30616"/>
    </ligand>
</feature>
<reference evidence="19" key="3">
    <citation type="submission" date="2025-09" db="UniProtKB">
        <authorList>
            <consortium name="Ensembl"/>
        </authorList>
    </citation>
    <scope>IDENTIFICATION</scope>
</reference>
<keyword evidence="4" id="KW-0723">Serine/threonine-protein kinase</keyword>
<evidence type="ECO:0000256" key="8">
    <source>
        <dbReference type="ARBA" id="ARBA00022741"/>
    </source>
</evidence>
<dbReference type="GeneTree" id="ENSGT00940000159314"/>
<evidence type="ECO:0000256" key="4">
    <source>
        <dbReference type="ARBA" id="ARBA00022527"/>
    </source>
</evidence>
<keyword evidence="10 15" id="KW-0067">ATP-binding</keyword>
<evidence type="ECO:0000313" key="20">
    <source>
        <dbReference type="Proteomes" id="UP000233180"/>
    </source>
</evidence>
<gene>
    <name evidence="19" type="primary">RPS6KA1</name>
</gene>
<dbReference type="InterPro" id="IPR000719">
    <property type="entry name" value="Prot_kinase_dom"/>
</dbReference>
<dbReference type="GO" id="GO:0004674">
    <property type="term" value="F:protein serine/threonine kinase activity"/>
    <property type="evidence" value="ECO:0007669"/>
    <property type="project" value="UniProtKB-KW"/>
</dbReference>
<dbReference type="CDD" id="cd05582">
    <property type="entry name" value="STKc_RSK_N"/>
    <property type="match status" value="1"/>
</dbReference>
<evidence type="ECO:0000256" key="9">
    <source>
        <dbReference type="ARBA" id="ARBA00022777"/>
    </source>
</evidence>
<evidence type="ECO:0000259" key="17">
    <source>
        <dbReference type="PROSITE" id="PS50011"/>
    </source>
</evidence>
<dbReference type="SUPFAM" id="SSF56112">
    <property type="entry name" value="Protein kinase-like (PK-like)"/>
    <property type="match status" value="2"/>
</dbReference>
<dbReference type="InterPro" id="IPR041906">
    <property type="entry name" value="RSK_N"/>
</dbReference>
<dbReference type="PROSITE" id="PS50011">
    <property type="entry name" value="PROTEIN_KINASE_DOM"/>
    <property type="match status" value="2"/>
</dbReference>
<evidence type="ECO:0000256" key="5">
    <source>
        <dbReference type="ARBA" id="ARBA00022553"/>
    </source>
</evidence>
<keyword evidence="6" id="KW-0808">Transferase</keyword>
<dbReference type="InterPro" id="IPR008271">
    <property type="entry name" value="Ser/Thr_kinase_AS"/>
</dbReference>
<dbReference type="EC" id="2.7.11.1" evidence="3"/>
<dbReference type="SMART" id="SM00133">
    <property type="entry name" value="S_TK_X"/>
    <property type="match status" value="1"/>
</dbReference>
<organism evidence="19 20">
    <name type="scientific">Rhinopithecus bieti</name>
    <name type="common">Black snub-nosed monkey</name>
    <name type="synonym">Pygathrix bieti</name>
    <dbReference type="NCBI Taxonomy" id="61621"/>
    <lineage>
        <taxon>Eukaryota</taxon>
        <taxon>Metazoa</taxon>
        <taxon>Chordata</taxon>
        <taxon>Craniata</taxon>
        <taxon>Vertebrata</taxon>
        <taxon>Euteleostomi</taxon>
        <taxon>Mammalia</taxon>
        <taxon>Eutheria</taxon>
        <taxon>Euarchontoglires</taxon>
        <taxon>Primates</taxon>
        <taxon>Haplorrhini</taxon>
        <taxon>Catarrhini</taxon>
        <taxon>Cercopithecidae</taxon>
        <taxon>Colobinae</taxon>
        <taxon>Rhinopithecus</taxon>
    </lineage>
</organism>
<dbReference type="PANTHER" id="PTHR24351">
    <property type="entry name" value="RIBOSOMAL PROTEIN S6 KINASE"/>
    <property type="match status" value="1"/>
</dbReference>
<dbReference type="PROSITE" id="PS51285">
    <property type="entry name" value="AGC_KINASE_CTER"/>
    <property type="match status" value="1"/>
</dbReference>
<keyword evidence="11" id="KW-0460">Magnesium</keyword>
<dbReference type="GO" id="GO:0035556">
    <property type="term" value="P:intracellular signal transduction"/>
    <property type="evidence" value="ECO:0007669"/>
    <property type="project" value="InterPro"/>
</dbReference>
<reference evidence="19 20" key="1">
    <citation type="submission" date="2016-06" db="EMBL/GenBank/DDBJ databases">
        <title>Genome of Rhinopithecus bieti.</title>
        <authorList>
            <person name="Wu"/>
            <person name="C.-I. and Zhang"/>
            <person name="Y."/>
        </authorList>
    </citation>
    <scope>NUCLEOTIDE SEQUENCE</scope>
</reference>
<dbReference type="InterPro" id="IPR017441">
    <property type="entry name" value="Protein_kinase_ATP_BS"/>
</dbReference>
<comment type="cofactor">
    <cofactor evidence="1">
        <name>Mg(2+)</name>
        <dbReference type="ChEBI" id="CHEBI:18420"/>
    </cofactor>
</comment>
<dbReference type="Pfam" id="PF00069">
    <property type="entry name" value="Pkinase"/>
    <property type="match status" value="2"/>
</dbReference>
<dbReference type="AlphaFoldDB" id="A0A2K6KCL5"/>
<evidence type="ECO:0000256" key="10">
    <source>
        <dbReference type="ARBA" id="ARBA00022840"/>
    </source>
</evidence>
<evidence type="ECO:0000313" key="19">
    <source>
        <dbReference type="Ensembl" id="ENSRBIP00000009020.1"/>
    </source>
</evidence>
<proteinExistence type="inferred from homology"/>
<dbReference type="GO" id="GO:0106310">
    <property type="term" value="F:protein serine kinase activity"/>
    <property type="evidence" value="ECO:0007669"/>
    <property type="project" value="RHEA"/>
</dbReference>
<keyword evidence="7" id="KW-0677">Repeat</keyword>
<evidence type="ECO:0000256" key="14">
    <source>
        <dbReference type="PIRSR" id="PIRSR000606-50"/>
    </source>
</evidence>
<dbReference type="Proteomes" id="UP000233180">
    <property type="component" value="Unassembled WGS sequence"/>
</dbReference>
<comment type="similarity">
    <text evidence="2">Belongs to the protein kinase superfamily. AGC Ser/Thr protein kinase family. S6 kinase subfamily.</text>
</comment>
<dbReference type="PROSITE" id="PS00108">
    <property type="entry name" value="PROTEIN_KINASE_ST"/>
    <property type="match status" value="2"/>
</dbReference>
<evidence type="ECO:0000256" key="7">
    <source>
        <dbReference type="ARBA" id="ARBA00022737"/>
    </source>
</evidence>
<dbReference type="GO" id="GO:0000287">
    <property type="term" value="F:magnesium ion binding"/>
    <property type="evidence" value="ECO:0007669"/>
    <property type="project" value="InterPro"/>
</dbReference>
<feature type="domain" description="AGC-kinase C-terminal" evidence="18">
    <location>
        <begin position="322"/>
        <end position="391"/>
    </location>
</feature>
<feature type="active site" description="Proton acceptor" evidence="14">
    <location>
        <position position="187"/>
    </location>
</feature>
<feature type="binding site" evidence="15">
    <location>
        <begin position="68"/>
        <end position="76"/>
    </location>
    <ligand>
        <name>ATP</name>
        <dbReference type="ChEBI" id="CHEBI:30616"/>
    </ligand>
</feature>
<name>A0A2K6KCL5_RHIBE</name>
<comment type="catalytic activity">
    <reaction evidence="13">
        <text>L-seryl-[protein] + ATP = O-phospho-L-seryl-[protein] + ADP + H(+)</text>
        <dbReference type="Rhea" id="RHEA:17989"/>
        <dbReference type="Rhea" id="RHEA-COMP:9863"/>
        <dbReference type="Rhea" id="RHEA-COMP:11604"/>
        <dbReference type="ChEBI" id="CHEBI:15378"/>
        <dbReference type="ChEBI" id="CHEBI:29999"/>
        <dbReference type="ChEBI" id="CHEBI:30616"/>
        <dbReference type="ChEBI" id="CHEBI:83421"/>
        <dbReference type="ChEBI" id="CHEBI:456216"/>
        <dbReference type="EC" id="2.7.11.1"/>
    </reaction>
</comment>
<feature type="domain" description="Protein kinase" evidence="17">
    <location>
        <begin position="376"/>
        <end position="633"/>
    </location>
</feature>
<dbReference type="Pfam" id="PF00433">
    <property type="entry name" value="Pkinase_C"/>
    <property type="match status" value="1"/>
</dbReference>
<sequence>MPLAQLKEPWPLMELVPLDPENGQTSGEEAGLQPSKDEGVLKEISITHHVKAGSEKADPSHFELLKVLGQGSFGKVFLVRKVTRPDSGHLYAMKVLKKATLKVRDRVRTKMERDILADVNHPFVVKLHYAFQTEGKLYLILDFLRGGDLFTRLSKEVMFTEEDVKFYLAELALGLDHLHSLGIIYRDLKPENILLDEEGHIKLTDFGLSKEAIDHEKKAYSFCGTVEYMAPEVVNRQGHSHSADWWSYGVLMFEMLTGSLPFQGKDRKETMTLILKAKLGMPQFLSTEAQSLLRALFKRNPANRLGSGPDGAEEIKRHVFYSTIDWNKLYRREIKPPFKPAVAQPDDTFYFDTEFTSRTPKDSPGIPPSAGAHQLFRGFSFVATGLMEDDGKPRAPQAPLHSVVQVIDKSKRDPSEEIEILLRYGQHPNIITLKDVYDDGKHVYLVTELMRGGELLDKILRQKFFSEREASFVLHTIGKTVEYLHSQGVVHRDLKPSNILYVDESGNPECLRICDFGFAKQLRAENGLLMTPCYTANFVAPEVLKRQGYDEGCDIWSLGILLYTMLAGYTPFANGPSDTPEEILTRIGSGKFTLSGGNWNTVSETAKDLVSKMLHVDPHQRLTAKQVLQHPWVTQKDKLPQSQLSHQDLQLVKGAMAATYSALNSSKPTPKLKPIESSILAQRRVRKLPSTTL</sequence>
<keyword evidence="8 15" id="KW-0547">Nucleotide-binding</keyword>
<keyword evidence="20" id="KW-1185">Reference proteome</keyword>
<evidence type="ECO:0000256" key="12">
    <source>
        <dbReference type="ARBA" id="ARBA00047899"/>
    </source>
</evidence>
<evidence type="ECO:0000256" key="2">
    <source>
        <dbReference type="ARBA" id="ARBA00009804"/>
    </source>
</evidence>
<feature type="active site" description="Proton acceptor" evidence="14">
    <location>
        <position position="493"/>
    </location>
</feature>
<dbReference type="FunFam" id="3.30.200.20:FF:000013">
    <property type="entry name" value="Ribosomal protein S6 kinase"/>
    <property type="match status" value="1"/>
</dbReference>
<dbReference type="Ensembl" id="ENSRBIT00000032633.1">
    <property type="protein sequence ID" value="ENSRBIP00000009020.1"/>
    <property type="gene ID" value="ENSRBIG00000028386.1"/>
</dbReference>
<accession>A0A2K6KCL5</accession>
<evidence type="ECO:0000256" key="11">
    <source>
        <dbReference type="ARBA" id="ARBA00022842"/>
    </source>
</evidence>
<evidence type="ECO:0000256" key="16">
    <source>
        <dbReference type="PROSITE-ProRule" id="PRU10141"/>
    </source>
</evidence>
<dbReference type="InterPro" id="IPR017892">
    <property type="entry name" value="Pkinase_C"/>
</dbReference>
<feature type="domain" description="Protein kinase" evidence="17">
    <location>
        <begin position="62"/>
        <end position="321"/>
    </location>
</feature>
<dbReference type="Gene3D" id="3.30.200.20">
    <property type="entry name" value="Phosphorylase Kinase, domain 1"/>
    <property type="match status" value="1"/>
</dbReference>
<evidence type="ECO:0000256" key="15">
    <source>
        <dbReference type="PIRSR" id="PIRSR000606-51"/>
    </source>
</evidence>
<dbReference type="FunFam" id="1.10.510.10:FF:000010">
    <property type="entry name" value="Ribosomal protein S6 kinase"/>
    <property type="match status" value="1"/>
</dbReference>
<reference evidence="19" key="2">
    <citation type="submission" date="2025-08" db="UniProtKB">
        <authorList>
            <consortium name="Ensembl"/>
        </authorList>
    </citation>
    <scope>IDENTIFICATION</scope>
</reference>
<dbReference type="SMART" id="SM00220">
    <property type="entry name" value="S_TKc"/>
    <property type="match status" value="2"/>
</dbReference>
<keyword evidence="9" id="KW-0418">Kinase</keyword>
<dbReference type="GO" id="GO:0005524">
    <property type="term" value="F:ATP binding"/>
    <property type="evidence" value="ECO:0007669"/>
    <property type="project" value="UniProtKB-UniRule"/>
</dbReference>